<comment type="caution">
    <text evidence="9">The sequence shown here is derived from an EMBL/GenBank/DDBJ whole genome shotgun (WGS) entry which is preliminary data.</text>
</comment>
<dbReference type="InterPro" id="IPR051808">
    <property type="entry name" value="Type_IV_pilus_biogenesis"/>
</dbReference>
<dbReference type="InterPro" id="IPR001775">
    <property type="entry name" value="GspD/PilQ"/>
</dbReference>
<dbReference type="Pfam" id="PF00263">
    <property type="entry name" value="Secretin"/>
    <property type="match status" value="1"/>
</dbReference>
<keyword evidence="2" id="KW-0813">Transport</keyword>
<keyword evidence="7" id="KW-0732">Signal</keyword>
<evidence type="ECO:0000313" key="9">
    <source>
        <dbReference type="EMBL" id="PIQ86967.1"/>
    </source>
</evidence>
<protein>
    <recommendedName>
        <fullName evidence="8">Secretin/TonB short N-terminal domain-containing protein</fullName>
    </recommendedName>
</protein>
<reference evidence="9 10" key="1">
    <citation type="submission" date="2017-09" db="EMBL/GenBank/DDBJ databases">
        <title>Depth-based differentiation of microbial function through sediment-hosted aquifers and enrichment of novel symbionts in the deep terrestrial subsurface.</title>
        <authorList>
            <person name="Probst A.J."/>
            <person name="Ladd B."/>
            <person name="Jarett J.K."/>
            <person name="Geller-Mcgrath D.E."/>
            <person name="Sieber C.M."/>
            <person name="Emerson J.B."/>
            <person name="Anantharaman K."/>
            <person name="Thomas B.C."/>
            <person name="Malmstrom R."/>
            <person name="Stieglmeier M."/>
            <person name="Klingl A."/>
            <person name="Woyke T."/>
            <person name="Ryan C.M."/>
            <person name="Banfield J.F."/>
        </authorList>
    </citation>
    <scope>NUCLEOTIDE SEQUENCE [LARGE SCALE GENOMIC DNA]</scope>
    <source>
        <strain evidence="9">CG11_big_fil_rev_8_21_14_0_20_45_26</strain>
    </source>
</reference>
<evidence type="ECO:0000313" key="10">
    <source>
        <dbReference type="Proteomes" id="UP000230859"/>
    </source>
</evidence>
<dbReference type="PROSITE" id="PS50005">
    <property type="entry name" value="TPR"/>
    <property type="match status" value="1"/>
</dbReference>
<dbReference type="SUPFAM" id="SSF48452">
    <property type="entry name" value="TPR-like"/>
    <property type="match status" value="1"/>
</dbReference>
<dbReference type="PANTHER" id="PTHR30604">
    <property type="entry name" value="PROTEIN TRANSPORT PROTEIN HOFQ"/>
    <property type="match status" value="1"/>
</dbReference>
<feature type="signal peptide" evidence="7">
    <location>
        <begin position="1"/>
        <end position="24"/>
    </location>
</feature>
<evidence type="ECO:0000256" key="3">
    <source>
        <dbReference type="ARBA" id="ARBA00023136"/>
    </source>
</evidence>
<evidence type="ECO:0000256" key="2">
    <source>
        <dbReference type="ARBA" id="ARBA00022448"/>
    </source>
</evidence>
<evidence type="ECO:0000256" key="6">
    <source>
        <dbReference type="RuleBase" id="RU004003"/>
    </source>
</evidence>
<dbReference type="SMART" id="SM00965">
    <property type="entry name" value="STN"/>
    <property type="match status" value="1"/>
</dbReference>
<proteinExistence type="inferred from homology"/>
<keyword evidence="5" id="KW-0802">TPR repeat</keyword>
<evidence type="ECO:0000256" key="1">
    <source>
        <dbReference type="ARBA" id="ARBA00004370"/>
    </source>
</evidence>
<dbReference type="Gene3D" id="3.30.1370.130">
    <property type="match status" value="1"/>
</dbReference>
<dbReference type="PRINTS" id="PR00811">
    <property type="entry name" value="BCTERIALGSPD"/>
</dbReference>
<dbReference type="EMBL" id="PCVY01000023">
    <property type="protein sequence ID" value="PIQ86967.1"/>
    <property type="molecule type" value="Genomic_DNA"/>
</dbReference>
<comment type="similarity">
    <text evidence="6">Belongs to the bacterial secretin family.</text>
</comment>
<dbReference type="Gene3D" id="1.25.40.10">
    <property type="entry name" value="Tetratricopeptide repeat domain"/>
    <property type="match status" value="1"/>
</dbReference>
<feature type="domain" description="Secretin/TonB short N-terminal" evidence="8">
    <location>
        <begin position="60"/>
        <end position="108"/>
    </location>
</feature>
<dbReference type="Proteomes" id="UP000230859">
    <property type="component" value="Unassembled WGS sequence"/>
</dbReference>
<dbReference type="GO" id="GO:0009306">
    <property type="term" value="P:protein secretion"/>
    <property type="evidence" value="ECO:0007669"/>
    <property type="project" value="InterPro"/>
</dbReference>
<dbReference type="InterPro" id="IPR038591">
    <property type="entry name" value="NolW-like_sf"/>
</dbReference>
<dbReference type="GO" id="GO:0019867">
    <property type="term" value="C:outer membrane"/>
    <property type="evidence" value="ECO:0007669"/>
    <property type="project" value="InterPro"/>
</dbReference>
<keyword evidence="4" id="KW-0998">Cell outer membrane</keyword>
<sequence length="553" mass="61440">MTKPIQFGFVFLMVLALTVSQAQADYSPSTVQSDDSLVTLDVQQTDIRSVLNLLAEQYDLNMVIDDDVTGLITIRLQDVSLHGALQAILLSHGYDYETVDNIVRIAPTEVLAGERVIRQERQGIEPLVSEVITLQYLDASDIRPAIEALLSERGSISVVERKNFTGFQFGAQAVQTGSSTSGAAGEGLIRDRRKGDSTARSRFLLVTDTRSHVERIKSVIRNVDVRPPQILIDAKILEVETDTLEDLGIEFDSQVTPPTENDHNSVLNFDFNQGVSGKTFPTSSDQGLNVQFQKIIGENFQAVLHALLQDERTRTLSSPRILVLDGQEAAILVGEQFPIFESTVSDQGTATESLSFFQPIGISLQVIPQITADNNIQMIIHPTVSSVGNFVTGSTGLTQPRINIREADTQVLVKNSETLVIGGLLEDITVESEFKVPILGYIPYLGKLFTRTRTDVDQRNLIVFITPQIISPDVGLSDKRAKEAFLGIVDSDRYGFLHERRENVKTHIQEGVRAFHLGDYEVARQAFERVLRLDDQNQTAREYLNKIYNALRN</sequence>
<dbReference type="InterPro" id="IPR011990">
    <property type="entry name" value="TPR-like_helical_dom_sf"/>
</dbReference>
<name>A0A2H0LRH4_9BACT</name>
<dbReference type="AlphaFoldDB" id="A0A2H0LRH4"/>
<accession>A0A2H0LRH4</accession>
<dbReference type="Gene3D" id="3.30.1370.120">
    <property type="match status" value="1"/>
</dbReference>
<evidence type="ECO:0000256" key="7">
    <source>
        <dbReference type="SAM" id="SignalP"/>
    </source>
</evidence>
<comment type="subcellular location">
    <subcellularLocation>
        <location evidence="1">Membrane</location>
    </subcellularLocation>
</comment>
<keyword evidence="3" id="KW-0472">Membrane</keyword>
<dbReference type="InterPro" id="IPR011662">
    <property type="entry name" value="Secretin/TonB_short_N"/>
</dbReference>
<evidence type="ECO:0000256" key="5">
    <source>
        <dbReference type="PROSITE-ProRule" id="PRU00339"/>
    </source>
</evidence>
<organism evidence="9 10">
    <name type="scientific">Candidatus Abzuiibacterium crystallinum</name>
    <dbReference type="NCBI Taxonomy" id="1974748"/>
    <lineage>
        <taxon>Bacteria</taxon>
        <taxon>Pseudomonadati</taxon>
        <taxon>Candidatus Omnitrophota</taxon>
        <taxon>Candidatus Abzuiibacterium</taxon>
    </lineage>
</organism>
<gene>
    <name evidence="9" type="ORF">COV74_02780</name>
</gene>
<evidence type="ECO:0000259" key="8">
    <source>
        <dbReference type="SMART" id="SM00965"/>
    </source>
</evidence>
<dbReference type="PANTHER" id="PTHR30604:SF1">
    <property type="entry name" value="DNA UTILIZATION PROTEIN HOFQ"/>
    <property type="match status" value="1"/>
</dbReference>
<dbReference type="InterPro" id="IPR019734">
    <property type="entry name" value="TPR_rpt"/>
</dbReference>
<feature type="chain" id="PRO_5013776005" description="Secretin/TonB short N-terminal domain-containing protein" evidence="7">
    <location>
        <begin position="25"/>
        <end position="553"/>
    </location>
</feature>
<dbReference type="InterPro" id="IPR004846">
    <property type="entry name" value="T2SS/T3SS_dom"/>
</dbReference>
<evidence type="ECO:0000256" key="4">
    <source>
        <dbReference type="ARBA" id="ARBA00023237"/>
    </source>
</evidence>
<feature type="repeat" description="TPR" evidence="5">
    <location>
        <begin position="504"/>
        <end position="537"/>
    </location>
</feature>